<feature type="region of interest" description="Disordered" evidence="1">
    <location>
        <begin position="1"/>
        <end position="22"/>
    </location>
</feature>
<dbReference type="EMBL" id="AOKY01000594">
    <property type="protein sequence ID" value="KDB21172.1"/>
    <property type="molecule type" value="Genomic_DNA"/>
</dbReference>
<dbReference type="OrthoDB" id="4072826at2759"/>
<dbReference type="InterPro" id="IPR000182">
    <property type="entry name" value="GNAT_dom"/>
</dbReference>
<gene>
    <name evidence="3" type="ORF">H109_06938</name>
</gene>
<keyword evidence="4" id="KW-1185">Reference proteome</keyword>
<reference evidence="3 4" key="1">
    <citation type="submission" date="2014-02" db="EMBL/GenBank/DDBJ databases">
        <title>The Genome Sequence of Trichophyton interdigitale MR816.</title>
        <authorList>
            <consortium name="The Broad Institute Genomics Platform"/>
            <person name="Cuomo C.A."/>
            <person name="White T.C."/>
            <person name="Graser Y."/>
            <person name="Martinez-Rossi N."/>
            <person name="Heitman J."/>
            <person name="Young S.K."/>
            <person name="Zeng Q."/>
            <person name="Gargeya S."/>
            <person name="Abouelleil A."/>
            <person name="Alvarado L."/>
            <person name="Chapman S.B."/>
            <person name="Gainer-Dewar J."/>
            <person name="Goldberg J."/>
            <person name="Griggs A."/>
            <person name="Gujja S."/>
            <person name="Hansen M."/>
            <person name="Howarth C."/>
            <person name="Imamovic A."/>
            <person name="Larimer J."/>
            <person name="Martinez D."/>
            <person name="Murphy C."/>
            <person name="Pearson M.D."/>
            <person name="Persinoti G."/>
            <person name="Poon T."/>
            <person name="Priest M."/>
            <person name="Roberts A.D."/>
            <person name="Saif S."/>
            <person name="Shea T.D."/>
            <person name="Sykes S.N."/>
            <person name="Wortman J."/>
            <person name="Nusbaum C."/>
            <person name="Birren B."/>
        </authorList>
    </citation>
    <scope>NUCLEOTIDE SEQUENCE [LARGE SCALE GENOMIC DNA]</scope>
    <source>
        <strain evidence="3 4">MR816</strain>
    </source>
</reference>
<dbReference type="Pfam" id="PF13302">
    <property type="entry name" value="Acetyltransf_3"/>
    <property type="match status" value="1"/>
</dbReference>
<accession>A0A059J142</accession>
<comment type="caution">
    <text evidence="3">The sequence shown here is derived from an EMBL/GenBank/DDBJ whole genome shotgun (WGS) entry which is preliminary data.</text>
</comment>
<dbReference type="InterPro" id="IPR051531">
    <property type="entry name" value="N-acetyltransferase"/>
</dbReference>
<dbReference type="Gene3D" id="3.40.630.30">
    <property type="match status" value="1"/>
</dbReference>
<dbReference type="PANTHER" id="PTHR43792:SF1">
    <property type="entry name" value="N-ACETYLTRANSFERASE DOMAIN-CONTAINING PROTEIN"/>
    <property type="match status" value="1"/>
</dbReference>
<sequence>MASVLPQRATEEEEKVKYPSAGAPPQPCRLILPYESKEIVTPRMVLVPMTYDHAAPLVALNAKLLEAWKKIPALHPMLKYLVHSIPDVSAQKAWMDSKRLQILDSGELFFYFAITLREETEEGAVKPGRIIGGIGMNQVLPIPNLGYAIDADLWSKGYGTEALKAFLDVWWAIPRRPVGEGEEEKPEKVYANVNKANIPSIRLLEKCGFNIYSERLMADDSVVCFLEKARS</sequence>
<proteinExistence type="predicted"/>
<dbReference type="Proteomes" id="UP000024533">
    <property type="component" value="Unassembled WGS sequence"/>
</dbReference>
<dbReference type="InterPro" id="IPR016181">
    <property type="entry name" value="Acyl_CoA_acyltransferase"/>
</dbReference>
<dbReference type="PROSITE" id="PS51186">
    <property type="entry name" value="GNAT"/>
    <property type="match status" value="1"/>
</dbReference>
<dbReference type="HOGENOM" id="CLU_013985_24_2_1"/>
<dbReference type="GO" id="GO:0016747">
    <property type="term" value="F:acyltransferase activity, transferring groups other than amino-acyl groups"/>
    <property type="evidence" value="ECO:0007669"/>
    <property type="project" value="InterPro"/>
</dbReference>
<organism evidence="3 4">
    <name type="scientific">Trichophyton interdigitale (strain MR816)</name>
    <dbReference type="NCBI Taxonomy" id="1215338"/>
    <lineage>
        <taxon>Eukaryota</taxon>
        <taxon>Fungi</taxon>
        <taxon>Dikarya</taxon>
        <taxon>Ascomycota</taxon>
        <taxon>Pezizomycotina</taxon>
        <taxon>Eurotiomycetes</taxon>
        <taxon>Eurotiomycetidae</taxon>
        <taxon>Onygenales</taxon>
        <taxon>Arthrodermataceae</taxon>
        <taxon>Trichophyton</taxon>
    </lineage>
</organism>
<dbReference type="OMA" id="DWLWPRV"/>
<evidence type="ECO:0000313" key="3">
    <source>
        <dbReference type="EMBL" id="KDB21172.1"/>
    </source>
</evidence>
<feature type="domain" description="N-acetyltransferase" evidence="2">
    <location>
        <begin position="69"/>
        <end position="231"/>
    </location>
</feature>
<name>A0A059J142_TRIIM</name>
<dbReference type="PANTHER" id="PTHR43792">
    <property type="entry name" value="GNAT FAMILY, PUTATIVE (AFU_ORTHOLOGUE AFUA_3G00765)-RELATED-RELATED"/>
    <property type="match status" value="1"/>
</dbReference>
<evidence type="ECO:0000256" key="1">
    <source>
        <dbReference type="SAM" id="MobiDB-lite"/>
    </source>
</evidence>
<evidence type="ECO:0000259" key="2">
    <source>
        <dbReference type="PROSITE" id="PS51186"/>
    </source>
</evidence>
<evidence type="ECO:0000313" key="4">
    <source>
        <dbReference type="Proteomes" id="UP000024533"/>
    </source>
</evidence>
<dbReference type="AlphaFoldDB" id="A0A059J142"/>
<protein>
    <recommendedName>
        <fullName evidence="2">N-acetyltransferase domain-containing protein</fullName>
    </recommendedName>
</protein>
<dbReference type="SUPFAM" id="SSF55729">
    <property type="entry name" value="Acyl-CoA N-acyltransferases (Nat)"/>
    <property type="match status" value="1"/>
</dbReference>